<organism evidence="8 9">
    <name type="scientific">Eleusine coracana subsp. coracana</name>
    <dbReference type="NCBI Taxonomy" id="191504"/>
    <lineage>
        <taxon>Eukaryota</taxon>
        <taxon>Viridiplantae</taxon>
        <taxon>Streptophyta</taxon>
        <taxon>Embryophyta</taxon>
        <taxon>Tracheophyta</taxon>
        <taxon>Spermatophyta</taxon>
        <taxon>Magnoliopsida</taxon>
        <taxon>Liliopsida</taxon>
        <taxon>Poales</taxon>
        <taxon>Poaceae</taxon>
        <taxon>PACMAD clade</taxon>
        <taxon>Chloridoideae</taxon>
        <taxon>Cynodonteae</taxon>
        <taxon>Eleusininae</taxon>
        <taxon>Eleusine</taxon>
    </lineage>
</organism>
<gene>
    <name evidence="8" type="primary">gb26585</name>
    <name evidence="8" type="ORF">PR202_gb26585</name>
</gene>
<comment type="caution">
    <text evidence="8">The sequence shown here is derived from an EMBL/GenBank/DDBJ whole genome shotgun (WGS) entry which is preliminary data.</text>
</comment>
<evidence type="ECO:0000256" key="5">
    <source>
        <dbReference type="PROSITE-ProRule" id="PRU00455"/>
    </source>
</evidence>
<accession>A0AAV5FS89</accession>
<dbReference type="Proteomes" id="UP001054889">
    <property type="component" value="Unassembled WGS sequence"/>
</dbReference>
<reference evidence="8" key="2">
    <citation type="submission" date="2021-12" db="EMBL/GenBank/DDBJ databases">
        <title>Resequencing data analysis of finger millet.</title>
        <authorList>
            <person name="Hatakeyama M."/>
            <person name="Aluri S."/>
            <person name="Balachadran M.T."/>
            <person name="Sivarajan S.R."/>
            <person name="Poveda L."/>
            <person name="Shimizu-Inatsugi R."/>
            <person name="Schlapbach R."/>
            <person name="Sreeman S.M."/>
            <person name="Shimizu K.K."/>
        </authorList>
    </citation>
    <scope>NUCLEOTIDE SEQUENCE</scope>
</reference>
<evidence type="ECO:0000313" key="8">
    <source>
        <dbReference type="EMBL" id="GJN37611.1"/>
    </source>
</evidence>
<feature type="compositionally biased region" description="Basic and acidic residues" evidence="6">
    <location>
        <begin position="1"/>
        <end position="26"/>
    </location>
</feature>
<comment type="function">
    <text evidence="4">E3 ubiquitin-protein ligase that mediates ubiquitination and subsequent proteasomal degradation of target proteins. E3 ubiquitin ligases accept ubiquitin from an E2 ubiquitin-conjugating enzyme in the form of a thioester and then directly transfers the ubiquitin to targeted substrates. It probably triggers the ubiquitin-mediated degradation of different substrates.</text>
</comment>
<proteinExistence type="predicted"/>
<evidence type="ECO:0000256" key="4">
    <source>
        <dbReference type="ARBA" id="ARBA00024004"/>
    </source>
</evidence>
<dbReference type="InterPro" id="IPR013083">
    <property type="entry name" value="Znf_RING/FYVE/PHD"/>
</dbReference>
<evidence type="ECO:0000256" key="2">
    <source>
        <dbReference type="ARBA" id="ARBA00022771"/>
    </source>
</evidence>
<sequence>MVMERDGDTSKRKGETQKQQDQEAKRLKCTIGPDAQHQQQEETDWLTSTIKPHDFSCTGCTLPLRPPIFQCSAGHYKLWCSSCHDNQPKCSVCDGSPSLERSYGMEHAVRSIFVNCCNADHGCTSKIAYSWKERHEKYCPHAPCSCPYDSSCDFVGRAAELLEHLTGHHKCPCTEFKYWIPIDLRVKPGLHVLHCKDDGQLTHVRTQTVEQPCGYAVYIICIPSYDVVEMETAMGCSVSFSCSGQFGTSTKDIIRICVTDRHWAPTPRDYLCFVPKVSDGPEEVVLSINISCADAAADEDDSDDSSYYIHSDDSEVSCYYIDSDDSEDS</sequence>
<dbReference type="EMBL" id="BQKI01000095">
    <property type="protein sequence ID" value="GJN37611.1"/>
    <property type="molecule type" value="Genomic_DNA"/>
</dbReference>
<evidence type="ECO:0000313" key="9">
    <source>
        <dbReference type="Proteomes" id="UP001054889"/>
    </source>
</evidence>
<keyword evidence="1" id="KW-0479">Metal-binding</keyword>
<keyword evidence="3" id="KW-0862">Zinc</keyword>
<keyword evidence="2 5" id="KW-0863">Zinc-finger</keyword>
<evidence type="ECO:0000256" key="1">
    <source>
        <dbReference type="ARBA" id="ARBA00022723"/>
    </source>
</evidence>
<feature type="domain" description="SIAH-type" evidence="7">
    <location>
        <begin position="111"/>
        <end position="170"/>
    </location>
</feature>
<keyword evidence="9" id="KW-1185">Reference proteome</keyword>
<dbReference type="PANTHER" id="PTHR46632:SF16">
    <property type="entry name" value="E3 UBIQUITIN-PROTEIN LIGASE SINA-LIKE 10"/>
    <property type="match status" value="1"/>
</dbReference>
<protein>
    <recommendedName>
        <fullName evidence="7">SIAH-type domain-containing protein</fullName>
    </recommendedName>
</protein>
<evidence type="ECO:0000256" key="3">
    <source>
        <dbReference type="ARBA" id="ARBA00022833"/>
    </source>
</evidence>
<dbReference type="SUPFAM" id="SSF49599">
    <property type="entry name" value="TRAF domain-like"/>
    <property type="match status" value="1"/>
</dbReference>
<dbReference type="Gene3D" id="3.30.40.10">
    <property type="entry name" value="Zinc/RING finger domain, C3HC4 (zinc finger)"/>
    <property type="match status" value="1"/>
</dbReference>
<dbReference type="InterPro" id="IPR013010">
    <property type="entry name" value="Znf_SIAH"/>
</dbReference>
<dbReference type="AlphaFoldDB" id="A0AAV5FS89"/>
<reference evidence="8" key="1">
    <citation type="journal article" date="2018" name="DNA Res.">
        <title>Multiple hybrid de novo genome assembly of finger millet, an orphan allotetraploid crop.</title>
        <authorList>
            <person name="Hatakeyama M."/>
            <person name="Aluri S."/>
            <person name="Balachadran M.T."/>
            <person name="Sivarajan S.R."/>
            <person name="Patrignani A."/>
            <person name="Gruter S."/>
            <person name="Poveda L."/>
            <person name="Shimizu-Inatsugi R."/>
            <person name="Baeten J."/>
            <person name="Francoijs K.J."/>
            <person name="Nataraja K.N."/>
            <person name="Reddy Y.A.N."/>
            <person name="Phadnis S."/>
            <person name="Ravikumar R.L."/>
            <person name="Schlapbach R."/>
            <person name="Sreeman S.M."/>
            <person name="Shimizu K.K."/>
        </authorList>
    </citation>
    <scope>NUCLEOTIDE SEQUENCE</scope>
</reference>
<evidence type="ECO:0000256" key="6">
    <source>
        <dbReference type="SAM" id="MobiDB-lite"/>
    </source>
</evidence>
<dbReference type="PROSITE" id="PS51081">
    <property type="entry name" value="ZF_SIAH"/>
    <property type="match status" value="1"/>
</dbReference>
<evidence type="ECO:0000259" key="7">
    <source>
        <dbReference type="PROSITE" id="PS51081"/>
    </source>
</evidence>
<name>A0AAV5FS89_ELECO</name>
<dbReference type="Pfam" id="PF21361">
    <property type="entry name" value="Sina_ZnF"/>
    <property type="match status" value="1"/>
</dbReference>
<dbReference type="GO" id="GO:0008270">
    <property type="term" value="F:zinc ion binding"/>
    <property type="evidence" value="ECO:0007669"/>
    <property type="project" value="UniProtKB-KW"/>
</dbReference>
<dbReference type="PANTHER" id="PTHR46632">
    <property type="entry name" value="E3 UBIQUITIN-PROTEIN LIGASE SINA-LIKE 4"/>
    <property type="match status" value="1"/>
</dbReference>
<feature type="region of interest" description="Disordered" evidence="6">
    <location>
        <begin position="1"/>
        <end position="41"/>
    </location>
</feature>
<dbReference type="InterPro" id="IPR044286">
    <property type="entry name" value="SINL_plant"/>
</dbReference>